<accession>R9GTX7</accession>
<dbReference type="Proteomes" id="UP000014174">
    <property type="component" value="Unassembled WGS sequence"/>
</dbReference>
<keyword evidence="2" id="KW-1185">Reference proteome</keyword>
<dbReference type="EMBL" id="AQPN01000069">
    <property type="protein sequence ID" value="EOR95000.1"/>
    <property type="molecule type" value="Genomic_DNA"/>
</dbReference>
<dbReference type="STRING" id="1150600.ADIARSV_1784"/>
<dbReference type="AlphaFoldDB" id="R9GTX7"/>
<comment type="caution">
    <text evidence="1">The sequence shown here is derived from an EMBL/GenBank/DDBJ whole genome shotgun (WGS) entry which is preliminary data.</text>
</comment>
<reference evidence="1 2" key="1">
    <citation type="journal article" date="2013" name="Genome Announc.">
        <title>Draft Genome Sequence of Arcticibacter svalbardensis Strain MN12-7T, a Member of the Family Sphingobacteriaceae Isolated from an Arctic Soil Sample.</title>
        <authorList>
            <person name="Shivaji S."/>
            <person name="Ara S."/>
            <person name="Prasad S."/>
            <person name="Manasa B.P."/>
            <person name="Begum Z."/>
            <person name="Singh A."/>
            <person name="Kumar Pinnaka A."/>
        </authorList>
    </citation>
    <scope>NUCLEOTIDE SEQUENCE [LARGE SCALE GENOMIC DNA]</scope>
    <source>
        <strain evidence="1 2">MN12-7</strain>
    </source>
</reference>
<proteinExistence type="predicted"/>
<sequence>MGEDKFMTESKGSFKDKLHAGEYLLICYIQTWTLGKN</sequence>
<protein>
    <submittedName>
        <fullName evidence="1">Uncharacterized protein</fullName>
    </submittedName>
</protein>
<organism evidence="1 2">
    <name type="scientific">Arcticibacter svalbardensis MN12-7</name>
    <dbReference type="NCBI Taxonomy" id="1150600"/>
    <lineage>
        <taxon>Bacteria</taxon>
        <taxon>Pseudomonadati</taxon>
        <taxon>Bacteroidota</taxon>
        <taxon>Sphingobacteriia</taxon>
        <taxon>Sphingobacteriales</taxon>
        <taxon>Sphingobacteriaceae</taxon>
        <taxon>Arcticibacter</taxon>
    </lineage>
</organism>
<evidence type="ECO:0000313" key="2">
    <source>
        <dbReference type="Proteomes" id="UP000014174"/>
    </source>
</evidence>
<evidence type="ECO:0000313" key="1">
    <source>
        <dbReference type="EMBL" id="EOR95000.1"/>
    </source>
</evidence>
<gene>
    <name evidence="1" type="ORF">ADIARSV_1784</name>
</gene>
<name>R9GTX7_9SPHI</name>